<dbReference type="PANTHER" id="PTHR33498:SF1">
    <property type="entry name" value="TRANSPOSASE FOR INSERTION SEQUENCE ELEMENT IS1557"/>
    <property type="match status" value="1"/>
</dbReference>
<reference evidence="2" key="1">
    <citation type="submission" date="2020-02" db="EMBL/GenBank/DDBJ databases">
        <authorList>
            <person name="Meier V. D."/>
        </authorList>
    </citation>
    <scope>NUCLEOTIDE SEQUENCE</scope>
    <source>
        <strain evidence="2">AVDCRST_MAG96</strain>
    </source>
</reference>
<dbReference type="PANTHER" id="PTHR33498">
    <property type="entry name" value="TRANSPOSASE FOR INSERTION SEQUENCE ELEMENT IS1557"/>
    <property type="match status" value="1"/>
</dbReference>
<name>A0A6J4TPL3_9BACT</name>
<feature type="domain" description="Transposase IS204/IS1001/IS1096/IS1165 DDE" evidence="1">
    <location>
        <begin position="2"/>
        <end position="155"/>
    </location>
</feature>
<organism evidence="2">
    <name type="scientific">uncultured Segetibacter sp</name>
    <dbReference type="NCBI Taxonomy" id="481133"/>
    <lineage>
        <taxon>Bacteria</taxon>
        <taxon>Pseudomonadati</taxon>
        <taxon>Bacteroidota</taxon>
        <taxon>Chitinophagia</taxon>
        <taxon>Chitinophagales</taxon>
        <taxon>Chitinophagaceae</taxon>
        <taxon>Segetibacter</taxon>
        <taxon>environmental samples</taxon>
    </lineage>
</organism>
<evidence type="ECO:0000259" key="1">
    <source>
        <dbReference type="Pfam" id="PF01610"/>
    </source>
</evidence>
<accession>A0A6J4TPL3</accession>
<gene>
    <name evidence="2" type="ORF">AVDCRST_MAG96-3312</name>
</gene>
<evidence type="ECO:0000313" key="2">
    <source>
        <dbReference type="EMBL" id="CAA9527279.1"/>
    </source>
</evidence>
<dbReference type="EMBL" id="CADCVN010001294">
    <property type="protein sequence ID" value="CAA9527279.1"/>
    <property type="molecule type" value="Genomic_DNA"/>
</dbReference>
<proteinExistence type="predicted"/>
<protein>
    <submittedName>
        <fullName evidence="2">Mobile element protein</fullName>
    </submittedName>
</protein>
<dbReference type="AlphaFoldDB" id="A0A6J4TPL3"/>
<dbReference type="InterPro" id="IPR047951">
    <property type="entry name" value="Transpos_ISL3"/>
</dbReference>
<dbReference type="Pfam" id="PF01610">
    <property type="entry name" value="DDE_Tnp_ISL3"/>
    <property type="match status" value="1"/>
</dbReference>
<sequence length="168" mass="19622">MIHEELNQARISQKQMAKSLKLKERAKLFDGLKGSKYTLLKAENKLTIQQKEKLEQVKEASPLVGIMHSLKEEFYLLFENSQNVGSGTLELIAWLKKAEPYYKKSVRTIKRWLAEIVGYFEQRTTNGIVEGINNKLKLLKRCGFGFRNFQNFQVRALLFWHFPKTLAQ</sequence>
<dbReference type="InterPro" id="IPR002560">
    <property type="entry name" value="Transposase_DDE"/>
</dbReference>